<dbReference type="EC" id="2.1.2.2" evidence="2"/>
<reference evidence="6 7" key="1">
    <citation type="journal article" date="2016" name="Nat. Commun.">
        <title>Thousands of microbial genomes shed light on interconnected biogeochemical processes in an aquifer system.</title>
        <authorList>
            <person name="Anantharaman K."/>
            <person name="Brown C.T."/>
            <person name="Hug L.A."/>
            <person name="Sharon I."/>
            <person name="Castelle C.J."/>
            <person name="Probst A.J."/>
            <person name="Thomas B.C."/>
            <person name="Singh A."/>
            <person name="Wilkins M.J."/>
            <person name="Karaoz U."/>
            <person name="Brodie E.L."/>
            <person name="Williams K.H."/>
            <person name="Hubbard S.S."/>
            <person name="Banfield J.F."/>
        </authorList>
    </citation>
    <scope>NUCLEOTIDE SEQUENCE [LARGE SCALE GENOMIC DNA]</scope>
</reference>
<dbReference type="PANTHER" id="PTHR43369">
    <property type="entry name" value="PHOSPHORIBOSYLGLYCINAMIDE FORMYLTRANSFERASE"/>
    <property type="match status" value="1"/>
</dbReference>
<dbReference type="PANTHER" id="PTHR43369:SF2">
    <property type="entry name" value="PHOSPHORIBOSYLGLYCINAMIDE FORMYLTRANSFERASE"/>
    <property type="match status" value="1"/>
</dbReference>
<protein>
    <recommendedName>
        <fullName evidence="2">phosphoribosylglycinamide formyltransferase 1</fullName>
        <ecNumber evidence="2">2.1.2.2</ecNumber>
    </recommendedName>
</protein>
<evidence type="ECO:0000256" key="2">
    <source>
        <dbReference type="ARBA" id="ARBA00012254"/>
    </source>
</evidence>
<evidence type="ECO:0000256" key="3">
    <source>
        <dbReference type="ARBA" id="ARBA00022679"/>
    </source>
</evidence>
<dbReference type="Pfam" id="PF00551">
    <property type="entry name" value="Formyl_trans_N"/>
    <property type="match status" value="1"/>
</dbReference>
<dbReference type="Proteomes" id="UP000177310">
    <property type="component" value="Unassembled WGS sequence"/>
</dbReference>
<dbReference type="GO" id="GO:0006189">
    <property type="term" value="P:'de novo' IMP biosynthetic process"/>
    <property type="evidence" value="ECO:0007669"/>
    <property type="project" value="TreeGrafter"/>
</dbReference>
<dbReference type="AlphaFoldDB" id="A0A1G1YHP8"/>
<gene>
    <name evidence="6" type="ORF">A3J59_05125</name>
</gene>
<name>A0A1G1YHP8_9BACT</name>
<proteinExistence type="predicted"/>
<dbReference type="InterPro" id="IPR036477">
    <property type="entry name" value="Formyl_transf_N_sf"/>
</dbReference>
<sequence>MSKPKLVVFASGTKDGGGSGFEQLVLNTQTGLLDAKIVGVVSNQARGGVKRTAERHRVPFSYFSWPPYGDVAMAYRHQVIALGAEWVALSGWLKPISGLNPIFTFNIHPGPLPRFGGQGMFGHHVHEAVIAAYRRDEVTHSAVTMHFVTQGGADEYDRGLKFFEYPVAITADDTDETLAARVNEYEHGWQSWVTNLVVHGEISWDGSGSVVVPDWYAQQPYCPAELRDSELALSS</sequence>
<organism evidence="6 7">
    <name type="scientific">Candidatus Buchananbacteria bacterium RIFCSPHIGHO2_02_FULL_56_16</name>
    <dbReference type="NCBI Taxonomy" id="1797542"/>
    <lineage>
        <taxon>Bacteria</taxon>
        <taxon>Candidatus Buchananiibacteriota</taxon>
    </lineage>
</organism>
<evidence type="ECO:0000256" key="4">
    <source>
        <dbReference type="ARBA" id="ARBA00022755"/>
    </source>
</evidence>
<evidence type="ECO:0000256" key="1">
    <source>
        <dbReference type="ARBA" id="ARBA00005054"/>
    </source>
</evidence>
<dbReference type="SUPFAM" id="SSF53328">
    <property type="entry name" value="Formyltransferase"/>
    <property type="match status" value="1"/>
</dbReference>
<dbReference type="InterPro" id="IPR002376">
    <property type="entry name" value="Formyl_transf_N"/>
</dbReference>
<dbReference type="GO" id="GO:0004644">
    <property type="term" value="F:phosphoribosylglycinamide formyltransferase activity"/>
    <property type="evidence" value="ECO:0007669"/>
    <property type="project" value="UniProtKB-EC"/>
</dbReference>
<evidence type="ECO:0000313" key="6">
    <source>
        <dbReference type="EMBL" id="OGY51883.1"/>
    </source>
</evidence>
<dbReference type="STRING" id="1797542.A3J59_05125"/>
<feature type="domain" description="Formyl transferase N-terminal" evidence="5">
    <location>
        <begin position="5"/>
        <end position="189"/>
    </location>
</feature>
<comment type="caution">
    <text evidence="6">The sequence shown here is derived from an EMBL/GenBank/DDBJ whole genome shotgun (WGS) entry which is preliminary data.</text>
</comment>
<keyword evidence="3" id="KW-0808">Transferase</keyword>
<keyword evidence="4" id="KW-0658">Purine biosynthesis</keyword>
<evidence type="ECO:0000313" key="7">
    <source>
        <dbReference type="Proteomes" id="UP000177310"/>
    </source>
</evidence>
<dbReference type="Gene3D" id="3.40.50.170">
    <property type="entry name" value="Formyl transferase, N-terminal domain"/>
    <property type="match status" value="1"/>
</dbReference>
<dbReference type="EMBL" id="MHIL01000012">
    <property type="protein sequence ID" value="OGY51883.1"/>
    <property type="molecule type" value="Genomic_DNA"/>
</dbReference>
<evidence type="ECO:0000259" key="5">
    <source>
        <dbReference type="Pfam" id="PF00551"/>
    </source>
</evidence>
<comment type="pathway">
    <text evidence="1">Purine metabolism; IMP biosynthesis via de novo pathway; N(2)-formyl-N(1)-(5-phospho-D-ribosyl)glycinamide from N(1)-(5-phospho-D-ribosyl)glycinamide (10-formyl THF route): step 1/1.</text>
</comment>
<dbReference type="GO" id="GO:0005737">
    <property type="term" value="C:cytoplasm"/>
    <property type="evidence" value="ECO:0007669"/>
    <property type="project" value="TreeGrafter"/>
</dbReference>
<accession>A0A1G1YHP8</accession>